<comment type="caution">
    <text evidence="1">The sequence shown here is derived from an EMBL/GenBank/DDBJ whole genome shotgun (WGS) entry which is preliminary data.</text>
</comment>
<organism evidence="1">
    <name type="scientific">Tanacetum cinerariifolium</name>
    <name type="common">Dalmatian daisy</name>
    <name type="synonym">Chrysanthemum cinerariifolium</name>
    <dbReference type="NCBI Taxonomy" id="118510"/>
    <lineage>
        <taxon>Eukaryota</taxon>
        <taxon>Viridiplantae</taxon>
        <taxon>Streptophyta</taxon>
        <taxon>Embryophyta</taxon>
        <taxon>Tracheophyta</taxon>
        <taxon>Spermatophyta</taxon>
        <taxon>Magnoliopsida</taxon>
        <taxon>eudicotyledons</taxon>
        <taxon>Gunneridae</taxon>
        <taxon>Pentapetalae</taxon>
        <taxon>asterids</taxon>
        <taxon>campanulids</taxon>
        <taxon>Asterales</taxon>
        <taxon>Asteraceae</taxon>
        <taxon>Asteroideae</taxon>
        <taxon>Anthemideae</taxon>
        <taxon>Anthemidinae</taxon>
        <taxon>Tanacetum</taxon>
    </lineage>
</organism>
<proteinExistence type="predicted"/>
<evidence type="ECO:0000313" key="1">
    <source>
        <dbReference type="EMBL" id="GFB08803.1"/>
    </source>
</evidence>
<accession>A0A699KWU8</accession>
<dbReference type="AlphaFoldDB" id="A0A699KWU8"/>
<sequence length="102" mass="11325">GHSHKQIEDQGYFNSVCSRYMTGNISYLTDFKEFDGGYVSFGEGDKGGKITGKGTIRTADESHILLKVPRKNNIYSVDMKNIVPKKDLTCLVAKATNDESML</sequence>
<name>A0A699KWU8_TANCI</name>
<reference evidence="1" key="1">
    <citation type="journal article" date="2019" name="Sci. Rep.">
        <title>Draft genome of Tanacetum cinerariifolium, the natural source of mosquito coil.</title>
        <authorList>
            <person name="Yamashiro T."/>
            <person name="Shiraishi A."/>
            <person name="Satake H."/>
            <person name="Nakayama K."/>
        </authorList>
    </citation>
    <scope>NUCLEOTIDE SEQUENCE</scope>
</reference>
<feature type="non-terminal residue" evidence="1">
    <location>
        <position position="1"/>
    </location>
</feature>
<protein>
    <submittedName>
        <fullName evidence="1">Ribonuclease H-like domain-containing protein</fullName>
    </submittedName>
</protein>
<gene>
    <name evidence="1" type="ORF">Tci_680774</name>
</gene>
<dbReference type="EMBL" id="BKCJ010549404">
    <property type="protein sequence ID" value="GFB08803.1"/>
    <property type="molecule type" value="Genomic_DNA"/>
</dbReference>